<evidence type="ECO:0000256" key="3">
    <source>
        <dbReference type="ARBA" id="ARBA00034143"/>
    </source>
</evidence>
<dbReference type="AlphaFoldDB" id="A0A644WJW3"/>
<proteinExistence type="predicted"/>
<dbReference type="Pfam" id="PF00515">
    <property type="entry name" value="TPR_1"/>
    <property type="match status" value="1"/>
</dbReference>
<dbReference type="SMART" id="SM00028">
    <property type="entry name" value="TPR"/>
    <property type="match status" value="2"/>
</dbReference>
<dbReference type="PROSITE" id="PS50005">
    <property type="entry name" value="TPR"/>
    <property type="match status" value="1"/>
</dbReference>
<evidence type="ECO:0000256" key="2">
    <source>
        <dbReference type="ARBA" id="ARBA00034139"/>
    </source>
</evidence>
<dbReference type="EMBL" id="VSSQ01000890">
    <property type="protein sequence ID" value="MPM02703.1"/>
    <property type="molecule type" value="Genomic_DNA"/>
</dbReference>
<dbReference type="PANTHER" id="PTHR23040">
    <property type="match status" value="1"/>
</dbReference>
<dbReference type="Pfam" id="PF13181">
    <property type="entry name" value="TPR_8"/>
    <property type="match status" value="1"/>
</dbReference>
<dbReference type="Gene3D" id="1.25.40.10">
    <property type="entry name" value="Tetratricopeptide repeat domain"/>
    <property type="match status" value="1"/>
</dbReference>
<dbReference type="InterPro" id="IPR040111">
    <property type="entry name" value="ODAD4"/>
</dbReference>
<dbReference type="SUPFAM" id="SSF48452">
    <property type="entry name" value="TPR-like"/>
    <property type="match status" value="1"/>
</dbReference>
<dbReference type="PROSITE" id="PS50293">
    <property type="entry name" value="TPR_REGION"/>
    <property type="match status" value="1"/>
</dbReference>
<gene>
    <name evidence="4" type="ORF">SDC9_48958</name>
</gene>
<dbReference type="GO" id="GO:0005930">
    <property type="term" value="C:axoneme"/>
    <property type="evidence" value="ECO:0007669"/>
    <property type="project" value="UniProtKB-SubCell"/>
</dbReference>
<reference evidence="4" key="1">
    <citation type="submission" date="2019-08" db="EMBL/GenBank/DDBJ databases">
        <authorList>
            <person name="Kucharzyk K."/>
            <person name="Murdoch R.W."/>
            <person name="Higgins S."/>
            <person name="Loffler F."/>
        </authorList>
    </citation>
    <scope>NUCLEOTIDE SEQUENCE</scope>
</reference>
<organism evidence="4">
    <name type="scientific">bioreactor metagenome</name>
    <dbReference type="NCBI Taxonomy" id="1076179"/>
    <lineage>
        <taxon>unclassified sequences</taxon>
        <taxon>metagenomes</taxon>
        <taxon>ecological metagenomes</taxon>
    </lineage>
</organism>
<evidence type="ECO:0000256" key="1">
    <source>
        <dbReference type="ARBA" id="ARBA00004430"/>
    </source>
</evidence>
<evidence type="ECO:0000313" key="4">
    <source>
        <dbReference type="EMBL" id="MPM02703.1"/>
    </source>
</evidence>
<dbReference type="PANTHER" id="PTHR23040:SF2">
    <property type="entry name" value="OUTER DYNEIN ARM-DOCKING COMPLEX SUBUNIT 4"/>
    <property type="match status" value="1"/>
</dbReference>
<comment type="subcellular location">
    <subcellularLocation>
        <location evidence="1">Cytoplasm</location>
        <location evidence="1">Cytoskeleton</location>
        <location evidence="1">Cilium axoneme</location>
    </subcellularLocation>
</comment>
<accession>A0A644WJW3</accession>
<dbReference type="InterPro" id="IPR019734">
    <property type="entry name" value="TPR_rpt"/>
</dbReference>
<comment type="caution">
    <text evidence="4">The sequence shown here is derived from an EMBL/GenBank/DDBJ whole genome shotgun (WGS) entry which is preliminary data.</text>
</comment>
<sequence length="79" mass="9329">MLYNNRADLYLKMKEYDKAIIDINKSLEIDPDYLVAIITKGEIYYEIGDFENACKYFNLGISKGFQKERIATYLEKCKQ</sequence>
<name>A0A644WJW3_9ZZZZ</name>
<dbReference type="InterPro" id="IPR011990">
    <property type="entry name" value="TPR-like_helical_dom_sf"/>
</dbReference>
<protein>
    <recommendedName>
        <fullName evidence="2">Outer dynein arm-docking complex subunit 4</fullName>
    </recommendedName>
    <alternativeName>
        <fullName evidence="3">Tetratricopeptide repeat protein 25</fullName>
    </alternativeName>
</protein>